<evidence type="ECO:0000259" key="2">
    <source>
        <dbReference type="Pfam" id="PF00534"/>
    </source>
</evidence>
<dbReference type="SUPFAM" id="SSF53756">
    <property type="entry name" value="UDP-Glycosyltransferase/glycogen phosphorylase"/>
    <property type="match status" value="1"/>
</dbReference>
<dbReference type="RefSeq" id="WP_230740899.1">
    <property type="nucleotide sequence ID" value="NZ_PGCK01000002.1"/>
</dbReference>
<accession>A0AAP2W6E1</accession>
<name>A0AAP2W6E1_9EURY</name>
<dbReference type="EMBL" id="PGCK01000002">
    <property type="protein sequence ID" value="MCD1294179.1"/>
    <property type="molecule type" value="Genomic_DNA"/>
</dbReference>
<evidence type="ECO:0000313" key="4">
    <source>
        <dbReference type="Proteomes" id="UP001320159"/>
    </source>
</evidence>
<dbReference type="GO" id="GO:0016757">
    <property type="term" value="F:glycosyltransferase activity"/>
    <property type="evidence" value="ECO:0007669"/>
    <property type="project" value="InterPro"/>
</dbReference>
<dbReference type="Gene3D" id="3.40.50.11090">
    <property type="match status" value="1"/>
</dbReference>
<dbReference type="Gene3D" id="3.40.50.2000">
    <property type="entry name" value="Glycogen Phosphorylase B"/>
    <property type="match status" value="1"/>
</dbReference>
<comment type="caution">
    <text evidence="3">The sequence shown here is derived from an EMBL/GenBank/DDBJ whole genome shotgun (WGS) entry which is preliminary data.</text>
</comment>
<gene>
    <name evidence="3" type="ORF">CUJ83_04115</name>
</gene>
<dbReference type="InterPro" id="IPR001296">
    <property type="entry name" value="Glyco_trans_1"/>
</dbReference>
<dbReference type="AlphaFoldDB" id="A0AAP2W6E1"/>
<keyword evidence="4" id="KW-1185">Reference proteome</keyword>
<dbReference type="Pfam" id="PF00534">
    <property type="entry name" value="Glycos_transf_1"/>
    <property type="match status" value="1"/>
</dbReference>
<dbReference type="PANTHER" id="PTHR46401:SF2">
    <property type="entry name" value="GLYCOSYLTRANSFERASE WBBK-RELATED"/>
    <property type="match status" value="1"/>
</dbReference>
<feature type="domain" description="Glycosyl transferase family 1" evidence="2">
    <location>
        <begin position="223"/>
        <end position="373"/>
    </location>
</feature>
<dbReference type="Proteomes" id="UP001320159">
    <property type="component" value="Unassembled WGS sequence"/>
</dbReference>
<dbReference type="CDD" id="cd03801">
    <property type="entry name" value="GT4_PimA-like"/>
    <property type="match status" value="1"/>
</dbReference>
<sequence>MKITFIIPGIGLSGGARVVFEYANRLIERGHEVTVVYPLLPMLLLKEPFFSKLKRNLGAIKDIKKGNKISWFDLKARLVRVPTLHPGNVRIVERMIPDADVVVATSWETTYPVSRLSDRKGEKFYFVQQYEIWKVWDSEECWKEAEKIESDPDRVYYGMIKVDPEDESLKEYKKMVEKTYTLPLRKITISTWLKNVIETFGGTVEGTIINGVNFDIFYRDCQDHKNDHVTILMPYRPYKNKGTEDGMKAFEAVKEKYPDTEFIVYGDRRPAELPDWITFYGNVSDDRLRELYSSCDIFVCPSWTEGCQLPPMEASACGCAVVATNVGGVPDYGIDGKTIVAPPPRKPGALTESIIGLIEDGARRKTIAKNGYEHIRQYTWDKATDEFESILKKYSRV</sequence>
<evidence type="ECO:0000256" key="1">
    <source>
        <dbReference type="ARBA" id="ARBA00022679"/>
    </source>
</evidence>
<keyword evidence="1 3" id="KW-0808">Transferase</keyword>
<evidence type="ECO:0000313" key="3">
    <source>
        <dbReference type="EMBL" id="MCD1294179.1"/>
    </source>
</evidence>
<proteinExistence type="predicted"/>
<reference evidence="3 4" key="1">
    <citation type="submission" date="2017-11" db="EMBL/GenBank/DDBJ databases">
        <title>Isolation and Characterization of Family Methanocellaceae Species from Potential Methane Hydrate Area Offshore Southwestern Taiwan.</title>
        <authorList>
            <person name="Zhang W.-L."/>
            <person name="Chen W.-C."/>
            <person name="Lai M.-C."/>
            <person name="Chen S.-C."/>
        </authorList>
    </citation>
    <scope>NUCLEOTIDE SEQUENCE [LARGE SCALE GENOMIC DNA]</scope>
    <source>
        <strain evidence="3 4">CWC-04</strain>
    </source>
</reference>
<dbReference type="PANTHER" id="PTHR46401">
    <property type="entry name" value="GLYCOSYLTRANSFERASE WBBK-RELATED"/>
    <property type="match status" value="1"/>
</dbReference>
<protein>
    <submittedName>
        <fullName evidence="3">Glycosyl transferase family 1</fullName>
    </submittedName>
</protein>
<organism evidence="3 4">
    <name type="scientific">Methanooceanicella nereidis</name>
    <dbReference type="NCBI Taxonomy" id="2052831"/>
    <lineage>
        <taxon>Archaea</taxon>
        <taxon>Methanobacteriati</taxon>
        <taxon>Methanobacteriota</taxon>
        <taxon>Stenosarchaea group</taxon>
        <taxon>Methanomicrobia</taxon>
        <taxon>Methanocellales</taxon>
        <taxon>Methanocellaceae</taxon>
        <taxon>Methanooceanicella</taxon>
    </lineage>
</organism>